<name>A0A0G4I7N2_9ALVE</name>
<evidence type="ECO:0000256" key="1">
    <source>
        <dbReference type="SAM" id="MobiDB-lite"/>
    </source>
</evidence>
<dbReference type="InterPro" id="IPR010298">
    <property type="entry name" value="YacP-like"/>
</dbReference>
<dbReference type="PANTHER" id="PTHR34547">
    <property type="entry name" value="YACP-LIKE NYN DOMAIN PROTEIN"/>
    <property type="match status" value="1"/>
</dbReference>
<feature type="compositionally biased region" description="Low complexity" evidence="1">
    <location>
        <begin position="441"/>
        <end position="453"/>
    </location>
</feature>
<feature type="compositionally biased region" description="Low complexity" evidence="1">
    <location>
        <begin position="663"/>
        <end position="680"/>
    </location>
</feature>
<sequence length="712" mass="80241">MEDADGDEVDLELEEARKWKPEREMQKKSPLVLVDGYNVLYAWPRMRPLLEDNNFHEARETLIRECAKMAQMRKWKIRVVFDAYLLRQKLSPGAYTVQSSSDTLAGEGEGGPPVLDVLRTDYSTENKAIESVFRGELANAAGVDESSIRFQDTHLSRVKFQRRQGIDIVYTPNRADDYIKEKQREAVRESEREVFVVSNDNDVLADSSRTSARMMTSTEFVRRIELPHHFDLDYALLQYESRQGIVANVPGGSDQEDFGKSSGSSRLPSLRRRSGLPSEGDKPSPSPPEESTKKLREELAESLGGLLTQQSQQQQPWVQSGVSKNSFKKVETLLFHRESAGSSSTSSSYPSPYYSPTVTDYFLEDSSFAKGSTSDGPPSLSSSSDEVEDPAGKEVGREKSEELGEAVDETDDWDDWTEKSLQALSTALMKEKKGVVTVLGSDSSQSTSVSSASVEGDESSEKGEMKKKSLLEEWGEELGEGEWGGGDFAFPPEREEEEKVSFEEETRKIEEMKLREEERRKNAAKNLYQITQASTLAELRPEKGITSVKERKIHPSRQKGRNKKKKEDDSVITEKDFYLPPVDLKRLEQQNMDFEEKRRTRRLSRGISSVQRPPSSPIITGKRTSVFSSPHPDSRGTDSFSAWVDTKEAEKVFPDETSRDFWSDFLGPSDLSSSPSSSPSEEGEEDEGYTQRKARRKRLVGGWLSYGDDEDE</sequence>
<feature type="compositionally biased region" description="Basic and acidic residues" evidence="1">
    <location>
        <begin position="390"/>
        <end position="402"/>
    </location>
</feature>
<feature type="compositionally biased region" description="Basic and acidic residues" evidence="1">
    <location>
        <begin position="588"/>
        <end position="598"/>
    </location>
</feature>
<dbReference type="PANTHER" id="PTHR34547:SF1">
    <property type="entry name" value="YACP-LIKE NYN DOMAIN PROTEIN"/>
    <property type="match status" value="1"/>
</dbReference>
<feature type="compositionally biased region" description="Basic residues" evidence="1">
    <location>
        <begin position="551"/>
        <end position="564"/>
    </location>
</feature>
<reference evidence="2" key="1">
    <citation type="submission" date="2014-11" db="EMBL/GenBank/DDBJ databases">
        <authorList>
            <person name="Otto D Thomas"/>
            <person name="Naeem Raeece"/>
        </authorList>
    </citation>
    <scope>NUCLEOTIDE SEQUENCE</scope>
</reference>
<dbReference type="AlphaFoldDB" id="A0A0G4I7N2"/>
<feature type="region of interest" description="Disordered" evidence="1">
    <location>
        <begin position="588"/>
        <end position="645"/>
    </location>
</feature>
<feature type="compositionally biased region" description="Low complexity" evidence="1">
    <location>
        <begin position="342"/>
        <end position="356"/>
    </location>
</feature>
<feature type="region of interest" description="Disordered" evidence="1">
    <location>
        <begin position="478"/>
        <end position="506"/>
    </location>
</feature>
<protein>
    <submittedName>
        <fullName evidence="2">Uncharacterized protein</fullName>
    </submittedName>
</protein>
<organism evidence="2">
    <name type="scientific">Chromera velia CCMP2878</name>
    <dbReference type="NCBI Taxonomy" id="1169474"/>
    <lineage>
        <taxon>Eukaryota</taxon>
        <taxon>Sar</taxon>
        <taxon>Alveolata</taxon>
        <taxon>Colpodellida</taxon>
        <taxon>Chromeraceae</taxon>
        <taxon>Chromera</taxon>
    </lineage>
</organism>
<feature type="region of interest" description="Disordered" evidence="1">
    <location>
        <begin position="247"/>
        <end position="296"/>
    </location>
</feature>
<accession>A0A0G4I7N2</accession>
<feature type="region of interest" description="Disordered" evidence="1">
    <location>
        <begin position="367"/>
        <end position="416"/>
    </location>
</feature>
<dbReference type="EMBL" id="CDMZ01005510">
    <property type="protein sequence ID" value="CEM53102.1"/>
    <property type="molecule type" value="Genomic_DNA"/>
</dbReference>
<feature type="region of interest" description="Disordered" evidence="1">
    <location>
        <begin position="529"/>
        <end position="572"/>
    </location>
</feature>
<dbReference type="Pfam" id="PF05991">
    <property type="entry name" value="NYN_YacP"/>
    <property type="match status" value="2"/>
</dbReference>
<evidence type="ECO:0000313" key="2">
    <source>
        <dbReference type="EMBL" id="CEM53102.1"/>
    </source>
</evidence>
<feature type="compositionally biased region" description="Acidic residues" evidence="1">
    <location>
        <begin position="403"/>
        <end position="415"/>
    </location>
</feature>
<feature type="region of interest" description="Disordered" evidence="1">
    <location>
        <begin position="438"/>
        <end position="466"/>
    </location>
</feature>
<feature type="region of interest" description="Disordered" evidence="1">
    <location>
        <begin position="337"/>
        <end position="356"/>
    </location>
</feature>
<dbReference type="VEuPathDB" id="CryptoDB:Cvel_11725"/>
<gene>
    <name evidence="2" type="ORF">Cvel_11725</name>
</gene>
<feature type="compositionally biased region" description="Basic and acidic residues" evidence="1">
    <location>
        <begin position="497"/>
        <end position="506"/>
    </location>
</feature>
<feature type="compositionally biased region" description="Low complexity" evidence="1">
    <location>
        <begin position="371"/>
        <end position="384"/>
    </location>
</feature>
<proteinExistence type="predicted"/>
<feature type="region of interest" description="Disordered" evidence="1">
    <location>
        <begin position="659"/>
        <end position="694"/>
    </location>
</feature>